<organism evidence="3 4">
    <name type="scientific">Dermacoccus abyssi</name>
    <dbReference type="NCBI Taxonomy" id="322596"/>
    <lineage>
        <taxon>Bacteria</taxon>
        <taxon>Bacillati</taxon>
        <taxon>Actinomycetota</taxon>
        <taxon>Actinomycetes</taxon>
        <taxon>Micrococcales</taxon>
        <taxon>Dermacoccaceae</taxon>
        <taxon>Dermacoccus</taxon>
    </lineage>
</organism>
<dbReference type="NCBIfam" id="TIGR01679">
    <property type="entry name" value="bact_FAD_ox"/>
    <property type="match status" value="1"/>
</dbReference>
<dbReference type="EMBL" id="QWLM01000001">
    <property type="protein sequence ID" value="RHW48116.1"/>
    <property type="molecule type" value="Genomic_DNA"/>
</dbReference>
<dbReference type="PROSITE" id="PS51387">
    <property type="entry name" value="FAD_PCMH"/>
    <property type="match status" value="1"/>
</dbReference>
<comment type="caution">
    <text evidence="3">The sequence shown here is derived from an EMBL/GenBank/DDBJ whole genome shotgun (WGS) entry which is preliminary data.</text>
</comment>
<protein>
    <submittedName>
        <fullName evidence="3">FAD-binding protein</fullName>
    </submittedName>
</protein>
<dbReference type="Pfam" id="PF04030">
    <property type="entry name" value="ALO"/>
    <property type="match status" value="1"/>
</dbReference>
<dbReference type="InterPro" id="IPR010031">
    <property type="entry name" value="FAD_lactone_oxidase-like"/>
</dbReference>
<dbReference type="InterPro" id="IPR016167">
    <property type="entry name" value="FAD-bd_PCMH_sub1"/>
</dbReference>
<dbReference type="InterPro" id="IPR036318">
    <property type="entry name" value="FAD-bd_PCMH-like_sf"/>
</dbReference>
<dbReference type="RefSeq" id="WP_118912278.1">
    <property type="nucleotide sequence ID" value="NZ_CBCRVH010000001.1"/>
</dbReference>
<keyword evidence="1" id="KW-0560">Oxidoreductase</keyword>
<dbReference type="Proteomes" id="UP000285376">
    <property type="component" value="Unassembled WGS sequence"/>
</dbReference>
<evidence type="ECO:0000259" key="2">
    <source>
        <dbReference type="PROSITE" id="PS51387"/>
    </source>
</evidence>
<accession>A0A417ZBS4</accession>
<dbReference type="GO" id="GO:0003885">
    <property type="term" value="F:D-arabinono-1,4-lactone oxidase activity"/>
    <property type="evidence" value="ECO:0007669"/>
    <property type="project" value="InterPro"/>
</dbReference>
<dbReference type="PANTHER" id="PTHR43762:SF1">
    <property type="entry name" value="D-ARABINONO-1,4-LACTONE OXIDASE"/>
    <property type="match status" value="1"/>
</dbReference>
<dbReference type="InterPro" id="IPR007173">
    <property type="entry name" value="ALO_C"/>
</dbReference>
<dbReference type="SUPFAM" id="SSF56176">
    <property type="entry name" value="FAD-binding/transporter-associated domain-like"/>
    <property type="match status" value="1"/>
</dbReference>
<dbReference type="InterPro" id="IPR016166">
    <property type="entry name" value="FAD-bd_PCMH"/>
</dbReference>
<gene>
    <name evidence="3" type="ORF">D1832_01415</name>
</gene>
<sequence length="434" mass="48097">MAEWSNWAGNVTATPSRVVSPSDTAAMAELVRESTAAGRKVRPVGAGHSFTPIAQPVDTQVRLDAMSGIVSVDEATNRVRVKAGTHLYELVNLLADRGLALANMGDIDRQTISGAVSTSTHGTGLAWTGFGGTVVGGEMVTGIGDVLRWSEGGENSDLVPALGVTLGALGVLTEVELQCVPAFTLSAVERPSTMTEELAVLPAALAETDHYEFYWFPHTDKVMTKRNTRGAGDAPTKPLAQWRHKLDDEFLSNTLFDAICRLSVARPNLTRRINNVSARALSAREFSDVSHSVYASPRTVRFRESEMAVPVEAAESILRDLQAWVERTNEPVAFPVEVRWTAGDDRWMSTAYGRESCYIAIHHYVKADHRTYFKYFWDMARAHEARPHWGKMHDYDAEYLRTVYPKFDDFVALRERFDPQRVFTNAYLDQVLGA</sequence>
<name>A0A417ZBS4_9MICO</name>
<dbReference type="Gene3D" id="3.30.43.10">
    <property type="entry name" value="Uridine Diphospho-n-acetylenolpyruvylglucosamine Reductase, domain 2"/>
    <property type="match status" value="1"/>
</dbReference>
<dbReference type="PANTHER" id="PTHR43762">
    <property type="entry name" value="L-GULONOLACTONE OXIDASE"/>
    <property type="match status" value="1"/>
</dbReference>
<evidence type="ECO:0000313" key="3">
    <source>
        <dbReference type="EMBL" id="RHW48116.1"/>
    </source>
</evidence>
<dbReference type="GO" id="GO:0071949">
    <property type="term" value="F:FAD binding"/>
    <property type="evidence" value="ECO:0007669"/>
    <property type="project" value="InterPro"/>
</dbReference>
<dbReference type="Gene3D" id="3.30.465.10">
    <property type="match status" value="1"/>
</dbReference>
<dbReference type="Pfam" id="PF01565">
    <property type="entry name" value="FAD_binding_4"/>
    <property type="match status" value="1"/>
</dbReference>
<dbReference type="Gene3D" id="1.10.45.10">
    <property type="entry name" value="Vanillyl-alcohol Oxidase, Chain A, domain 4"/>
    <property type="match status" value="1"/>
</dbReference>
<dbReference type="AlphaFoldDB" id="A0A417ZBS4"/>
<dbReference type="Gene3D" id="3.30.70.2520">
    <property type="match status" value="1"/>
</dbReference>
<reference evidence="3 4" key="1">
    <citation type="submission" date="2018-08" db="EMBL/GenBank/DDBJ databases">
        <title>Whole genome sequence analysis of Dermacoccus abyssi bacteria isolated from Deep Mariana trench Micromonospora spp reveals genes involved in the environmental adaptation and production of secondary metabolites.</title>
        <authorList>
            <person name="Abdel-Mageed W.M."/>
            <person name="Lehri B."/>
            <person name="Nouioui I."/>
            <person name="Goodfellow I."/>
            <person name="Jaspars M."/>
            <person name="Karlyshev A."/>
        </authorList>
    </citation>
    <scope>NUCLEOTIDE SEQUENCE [LARGE SCALE GENOMIC DNA]</scope>
    <source>
        <strain evidence="3 4">MT1.1</strain>
    </source>
</reference>
<evidence type="ECO:0000313" key="4">
    <source>
        <dbReference type="Proteomes" id="UP000285376"/>
    </source>
</evidence>
<proteinExistence type="predicted"/>
<feature type="domain" description="FAD-binding PCMH-type" evidence="2">
    <location>
        <begin position="11"/>
        <end position="182"/>
    </location>
</feature>
<dbReference type="PIRSF" id="PIRSF000136">
    <property type="entry name" value="LGO_GLO"/>
    <property type="match status" value="1"/>
</dbReference>
<dbReference type="GO" id="GO:0080049">
    <property type="term" value="F:L-gulono-1,4-lactone dehydrogenase activity"/>
    <property type="evidence" value="ECO:0007669"/>
    <property type="project" value="TreeGrafter"/>
</dbReference>
<dbReference type="GO" id="GO:0016020">
    <property type="term" value="C:membrane"/>
    <property type="evidence" value="ECO:0007669"/>
    <property type="project" value="InterPro"/>
</dbReference>
<dbReference type="InterPro" id="IPR016171">
    <property type="entry name" value="Vanillyl_alc_oxidase_C-sub2"/>
</dbReference>
<evidence type="ECO:0000256" key="1">
    <source>
        <dbReference type="ARBA" id="ARBA00023002"/>
    </source>
</evidence>
<dbReference type="InterPro" id="IPR016169">
    <property type="entry name" value="FAD-bd_PCMH_sub2"/>
</dbReference>
<dbReference type="InterPro" id="IPR006094">
    <property type="entry name" value="Oxid_FAD_bind_N"/>
</dbReference>